<name>A0ACA9Q4N3_9GLOM</name>
<keyword evidence="2" id="KW-1185">Reference proteome</keyword>
<proteinExistence type="predicted"/>
<feature type="non-terminal residue" evidence="1">
    <location>
        <position position="1"/>
    </location>
</feature>
<dbReference type="EMBL" id="CAJVPU010038036">
    <property type="protein sequence ID" value="CAG8733911.1"/>
    <property type="molecule type" value="Genomic_DNA"/>
</dbReference>
<feature type="non-terminal residue" evidence="1">
    <location>
        <position position="140"/>
    </location>
</feature>
<dbReference type="Proteomes" id="UP000789702">
    <property type="component" value="Unassembled WGS sequence"/>
</dbReference>
<evidence type="ECO:0000313" key="2">
    <source>
        <dbReference type="Proteomes" id="UP000789702"/>
    </source>
</evidence>
<comment type="caution">
    <text evidence="1">The sequence shown here is derived from an EMBL/GenBank/DDBJ whole genome shotgun (WGS) entry which is preliminary data.</text>
</comment>
<gene>
    <name evidence="1" type="ORF">DHETER_LOCUS13614</name>
</gene>
<protein>
    <submittedName>
        <fullName evidence="1">10917_t:CDS:1</fullName>
    </submittedName>
</protein>
<reference evidence="1" key="1">
    <citation type="submission" date="2021-06" db="EMBL/GenBank/DDBJ databases">
        <authorList>
            <person name="Kallberg Y."/>
            <person name="Tangrot J."/>
            <person name="Rosling A."/>
        </authorList>
    </citation>
    <scope>NUCLEOTIDE SEQUENCE</scope>
    <source>
        <strain evidence="1">IL203A</strain>
    </source>
</reference>
<organism evidence="1 2">
    <name type="scientific">Dentiscutata heterogama</name>
    <dbReference type="NCBI Taxonomy" id="1316150"/>
    <lineage>
        <taxon>Eukaryota</taxon>
        <taxon>Fungi</taxon>
        <taxon>Fungi incertae sedis</taxon>
        <taxon>Mucoromycota</taxon>
        <taxon>Glomeromycotina</taxon>
        <taxon>Glomeromycetes</taxon>
        <taxon>Diversisporales</taxon>
        <taxon>Gigasporaceae</taxon>
        <taxon>Dentiscutata</taxon>
    </lineage>
</organism>
<evidence type="ECO:0000313" key="1">
    <source>
        <dbReference type="EMBL" id="CAG8733911.1"/>
    </source>
</evidence>
<sequence>MPNGYILPEKFPSNDMLQAFKNINVNDLPHGAVKILSLAVCSLVNHISTYSAKFEWMNVFEIAPIVDPGYNFLRHVKVPVYKNKNVSEFKESLQNVVKPYTDNIKNDTTYVKVCKRLIILCREIDAIVFLWQSIFRPGSN</sequence>
<accession>A0ACA9Q4N3</accession>